<dbReference type="InterPro" id="IPR051910">
    <property type="entry name" value="ComF/GntX_DNA_util-trans"/>
</dbReference>
<reference evidence="4" key="1">
    <citation type="journal article" date="2021" name="PeerJ">
        <title>Extensive microbial diversity within the chicken gut microbiome revealed by metagenomics and culture.</title>
        <authorList>
            <person name="Gilroy R."/>
            <person name="Ravi A."/>
            <person name="Getino M."/>
            <person name="Pursley I."/>
            <person name="Horton D.L."/>
            <person name="Alikhan N.F."/>
            <person name="Baker D."/>
            <person name="Gharbi K."/>
            <person name="Hall N."/>
            <person name="Watson M."/>
            <person name="Adriaenssens E.M."/>
            <person name="Foster-Nyarko E."/>
            <person name="Jarju S."/>
            <person name="Secka A."/>
            <person name="Antonio M."/>
            <person name="Oren A."/>
            <person name="Chaudhuri R.R."/>
            <person name="La Ragione R."/>
            <person name="Hildebrand F."/>
            <person name="Pallen M.J."/>
        </authorList>
    </citation>
    <scope>NUCLEOTIDE SEQUENCE</scope>
    <source>
        <strain evidence="4">5790</strain>
    </source>
</reference>
<dbReference type="PANTHER" id="PTHR47505:SF1">
    <property type="entry name" value="DNA UTILIZATION PROTEIN YHGH"/>
    <property type="match status" value="1"/>
</dbReference>
<dbReference type="CDD" id="cd06223">
    <property type="entry name" value="PRTases_typeI"/>
    <property type="match status" value="1"/>
</dbReference>
<sequence length="273" mass="30298">MKFNTVLKYVKSVLDGFWDLLYPPKCVFCAALMEVRRDKIYICESCRKTVRFCANLHCCAVCGAPMVSSEYKYCASCYNKRKNGFPIYFERIVGVFEYNDDSKQGILALKNAQRLDAYDTYSVLLHGMLLSKLGGVNFDMIVTVPPSRQRMNGIGFDQCVRLAEKLEKLTGVKYVKGCMKRNRETLPQKSLNLGQRMTSISGAFSLRVPGDTVRNKTVLVIDDIATTGSTVNECARVLKEAGARAVYGGVIAITPAPSAVRTGSDSNRYAAVK</sequence>
<gene>
    <name evidence="4" type="ORF">H9900_04590</name>
</gene>
<feature type="domain" description="Double zinc ribbon" evidence="3">
    <location>
        <begin position="18"/>
        <end position="77"/>
    </location>
</feature>
<dbReference type="Gene3D" id="3.40.50.2020">
    <property type="match status" value="1"/>
</dbReference>
<dbReference type="EMBL" id="DXIJ01000095">
    <property type="protein sequence ID" value="HIV86071.1"/>
    <property type="molecule type" value="Genomic_DNA"/>
</dbReference>
<proteinExistence type="inferred from homology"/>
<evidence type="ECO:0000313" key="5">
    <source>
        <dbReference type="Proteomes" id="UP000824162"/>
    </source>
</evidence>
<evidence type="ECO:0000313" key="4">
    <source>
        <dbReference type="EMBL" id="HIV86071.1"/>
    </source>
</evidence>
<feature type="domain" description="Phosphoribosyltransferase" evidence="2">
    <location>
        <begin position="212"/>
        <end position="246"/>
    </location>
</feature>
<evidence type="ECO:0008006" key="6">
    <source>
        <dbReference type="Google" id="ProtNLM"/>
    </source>
</evidence>
<reference evidence="4" key="2">
    <citation type="submission" date="2021-04" db="EMBL/GenBank/DDBJ databases">
        <authorList>
            <person name="Gilroy R."/>
        </authorList>
    </citation>
    <scope>NUCLEOTIDE SEQUENCE</scope>
    <source>
        <strain evidence="4">5790</strain>
    </source>
</reference>
<dbReference type="Pfam" id="PF00156">
    <property type="entry name" value="Pribosyltran"/>
    <property type="match status" value="1"/>
</dbReference>
<evidence type="ECO:0000259" key="3">
    <source>
        <dbReference type="Pfam" id="PF18912"/>
    </source>
</evidence>
<evidence type="ECO:0000259" key="2">
    <source>
        <dbReference type="Pfam" id="PF00156"/>
    </source>
</evidence>
<protein>
    <recommendedName>
        <fullName evidence="6">ComF family protein</fullName>
    </recommendedName>
</protein>
<dbReference type="SUPFAM" id="SSF53271">
    <property type="entry name" value="PRTase-like"/>
    <property type="match status" value="1"/>
</dbReference>
<accession>A0A9D1TM08</accession>
<organism evidence="4 5">
    <name type="scientific">Candidatus Monoglobus merdigallinarum</name>
    <dbReference type="NCBI Taxonomy" id="2838698"/>
    <lineage>
        <taxon>Bacteria</taxon>
        <taxon>Bacillati</taxon>
        <taxon>Bacillota</taxon>
        <taxon>Clostridia</taxon>
        <taxon>Monoglobales</taxon>
        <taxon>Monoglobaceae</taxon>
        <taxon>Monoglobus</taxon>
    </lineage>
</organism>
<dbReference type="Pfam" id="PF18912">
    <property type="entry name" value="DZR_2"/>
    <property type="match status" value="1"/>
</dbReference>
<dbReference type="InterPro" id="IPR029057">
    <property type="entry name" value="PRTase-like"/>
</dbReference>
<dbReference type="Proteomes" id="UP000824162">
    <property type="component" value="Unassembled WGS sequence"/>
</dbReference>
<dbReference type="PANTHER" id="PTHR47505">
    <property type="entry name" value="DNA UTILIZATION PROTEIN YHGH"/>
    <property type="match status" value="1"/>
</dbReference>
<dbReference type="InterPro" id="IPR044005">
    <property type="entry name" value="DZR_2"/>
</dbReference>
<dbReference type="AlphaFoldDB" id="A0A9D1TM08"/>
<evidence type="ECO:0000256" key="1">
    <source>
        <dbReference type="ARBA" id="ARBA00008007"/>
    </source>
</evidence>
<dbReference type="InterPro" id="IPR000836">
    <property type="entry name" value="PRTase_dom"/>
</dbReference>
<comment type="similarity">
    <text evidence="1">Belongs to the ComF/GntX family.</text>
</comment>
<comment type="caution">
    <text evidence="4">The sequence shown here is derived from an EMBL/GenBank/DDBJ whole genome shotgun (WGS) entry which is preliminary data.</text>
</comment>
<name>A0A9D1TM08_9FIRM</name>